<dbReference type="CDD" id="cd00051">
    <property type="entry name" value="EFh"/>
    <property type="match status" value="1"/>
</dbReference>
<dbReference type="Proteomes" id="UP000765507">
    <property type="component" value="Unassembled WGS sequence"/>
</dbReference>
<dbReference type="OrthoDB" id="5980302at2759"/>
<comment type="caution">
    <text evidence="5">The sequence shown here is derived from an EMBL/GenBank/DDBJ whole genome shotgun (WGS) entry which is preliminary data.</text>
</comment>
<evidence type="ECO:0000259" key="4">
    <source>
        <dbReference type="PROSITE" id="PS50222"/>
    </source>
</evidence>
<evidence type="ECO:0000256" key="1">
    <source>
        <dbReference type="ARBA" id="ARBA00022723"/>
    </source>
</evidence>
<sequence>QLTGLLSQSVSSYLSPKEIQRFPDSTDTSRAQQVEDQINYEHLQKLEQSFREADLDKGGGLDIKAFRKAMKMIMDNITEEDIDIIFMKIDTDCDGSVGWEEYLNYILREYRGKEDMLKSKSPLLFQTPMKIIPV</sequence>
<name>A0A8T1TCF2_CHESE</name>
<reference evidence="5 6" key="1">
    <citation type="journal article" date="2020" name="G3 (Bethesda)">
        <title>Draft Genome of the Common Snapping Turtle, Chelydra serpentina, a Model for Phenotypic Plasticity in Reptiles.</title>
        <authorList>
            <person name="Das D."/>
            <person name="Singh S.K."/>
            <person name="Bierstedt J."/>
            <person name="Erickson A."/>
            <person name="Galli G.L.J."/>
            <person name="Crossley D.A. 2nd"/>
            <person name="Rhen T."/>
        </authorList>
    </citation>
    <scope>NUCLEOTIDE SEQUENCE [LARGE SCALE GENOMIC DNA]</scope>
    <source>
        <strain evidence="5">KW</strain>
    </source>
</reference>
<gene>
    <name evidence="5" type="ORF">G0U57_005725</name>
</gene>
<feature type="domain" description="EF-hand" evidence="4">
    <location>
        <begin position="41"/>
        <end position="76"/>
    </location>
</feature>
<dbReference type="InterPro" id="IPR011992">
    <property type="entry name" value="EF-hand-dom_pair"/>
</dbReference>
<evidence type="ECO:0000313" key="5">
    <source>
        <dbReference type="EMBL" id="KAG6938464.1"/>
    </source>
</evidence>
<dbReference type="PANTHER" id="PTHR44324">
    <property type="entry name" value="WD40 REPEAT DOMAIN 95"/>
    <property type="match status" value="1"/>
</dbReference>
<dbReference type="InterPro" id="IPR051242">
    <property type="entry name" value="WD-EF-hand_domain"/>
</dbReference>
<feature type="domain" description="EF-hand" evidence="4">
    <location>
        <begin position="77"/>
        <end position="112"/>
    </location>
</feature>
<dbReference type="PANTHER" id="PTHR44324:SF6">
    <property type="entry name" value="EF-HAND CALCIUM BINDING DOMAIN 8"/>
    <property type="match status" value="1"/>
</dbReference>
<organism evidence="5 6">
    <name type="scientific">Chelydra serpentina</name>
    <name type="common">Snapping turtle</name>
    <name type="synonym">Testudo serpentina</name>
    <dbReference type="NCBI Taxonomy" id="8475"/>
    <lineage>
        <taxon>Eukaryota</taxon>
        <taxon>Metazoa</taxon>
        <taxon>Chordata</taxon>
        <taxon>Craniata</taxon>
        <taxon>Vertebrata</taxon>
        <taxon>Euteleostomi</taxon>
        <taxon>Archelosauria</taxon>
        <taxon>Testudinata</taxon>
        <taxon>Testudines</taxon>
        <taxon>Cryptodira</taxon>
        <taxon>Durocryptodira</taxon>
        <taxon>Americhelydia</taxon>
        <taxon>Chelydroidea</taxon>
        <taxon>Chelydridae</taxon>
        <taxon>Chelydra</taxon>
    </lineage>
</organism>
<dbReference type="PROSITE" id="PS00018">
    <property type="entry name" value="EF_HAND_1"/>
    <property type="match status" value="1"/>
</dbReference>
<dbReference type="SUPFAM" id="SSF47473">
    <property type="entry name" value="EF-hand"/>
    <property type="match status" value="1"/>
</dbReference>
<accession>A0A8T1TCF2</accession>
<evidence type="ECO:0000256" key="3">
    <source>
        <dbReference type="ARBA" id="ARBA00022837"/>
    </source>
</evidence>
<keyword evidence="6" id="KW-1185">Reference proteome</keyword>
<proteinExistence type="predicted"/>
<dbReference type="PROSITE" id="PS50222">
    <property type="entry name" value="EF_HAND_2"/>
    <property type="match status" value="2"/>
</dbReference>
<dbReference type="InterPro" id="IPR018247">
    <property type="entry name" value="EF_Hand_1_Ca_BS"/>
</dbReference>
<dbReference type="GO" id="GO:0005509">
    <property type="term" value="F:calcium ion binding"/>
    <property type="evidence" value="ECO:0007669"/>
    <property type="project" value="InterPro"/>
</dbReference>
<keyword evidence="3" id="KW-0106">Calcium</keyword>
<dbReference type="EMBL" id="JAHGAV010000017">
    <property type="protein sequence ID" value="KAG6938464.1"/>
    <property type="molecule type" value="Genomic_DNA"/>
</dbReference>
<dbReference type="AlphaFoldDB" id="A0A8T1TCF2"/>
<keyword evidence="2" id="KW-0677">Repeat</keyword>
<protein>
    <submittedName>
        <fullName evidence="5">EF-hand calcium binding domain 8</fullName>
    </submittedName>
</protein>
<dbReference type="InterPro" id="IPR002048">
    <property type="entry name" value="EF_hand_dom"/>
</dbReference>
<dbReference type="Pfam" id="PF13499">
    <property type="entry name" value="EF-hand_7"/>
    <property type="match status" value="1"/>
</dbReference>
<evidence type="ECO:0000313" key="6">
    <source>
        <dbReference type="Proteomes" id="UP000765507"/>
    </source>
</evidence>
<dbReference type="Gene3D" id="1.10.238.10">
    <property type="entry name" value="EF-hand"/>
    <property type="match status" value="1"/>
</dbReference>
<evidence type="ECO:0000256" key="2">
    <source>
        <dbReference type="ARBA" id="ARBA00022737"/>
    </source>
</evidence>
<feature type="non-terminal residue" evidence="5">
    <location>
        <position position="134"/>
    </location>
</feature>
<keyword evidence="1" id="KW-0479">Metal-binding</keyword>